<evidence type="ECO:0000313" key="3">
    <source>
        <dbReference type="EMBL" id="RZC25619.1"/>
    </source>
</evidence>
<accession>A0A445LQN7</accession>
<dbReference type="Proteomes" id="UP000289340">
    <property type="component" value="Chromosome 2"/>
</dbReference>
<keyword evidence="4" id="KW-1185">Reference proteome</keyword>
<feature type="domain" description="MULE transposase" evidence="2">
    <location>
        <begin position="413"/>
        <end position="509"/>
    </location>
</feature>
<proteinExistence type="predicted"/>
<name>A0A445LQN7_GLYSO</name>
<sequence>MSQAPARLKSKHQKRLIIWPSKITKGIIKEAMQVIIQEAKQIFSKEQLIQTHEGLLHQASDVKEALTGRQLPHGDQPESQGSSKPRDMPSSASIPPHEKLQISLRVLVSLSRSSHLALSVTFRAQHNSSRVGIYAERNSSCAKHDYSCSAQFPLVCGEGEGALLWPAAANEVRRRWLHCRGKACGANEPHVDCSDAFNTSQVFECREDVLRWARSVTHENGFVAMILRSDTNTGSRGRTTFVLIGCERSDEYRCRKKEFIRRDTGTRKCGCPFNLRCKPVVGGEGWMVKLICGVHNHELAKSFVGHPCAGRLTKAKKTLIVDMKKSMVKPRNILLTLKEHNVNSCTTIKQIYNARSAFCSSITGSDLEMQHLMKLLERDQYIHWHKIKDEDMVCDIFWCHLDAVKLVNTCNLVFLIDNTYKTNRYRLPLLDFVGVTQTGMTFSVGFAYVEGERVNNLVWALQQFQGLFLKCDALPGVIVTDRDQSLMNAEKDVFPECTNLLCSFHINKNVKAKSMSRNPRSTKRNPSYWEYVDAFESMQNSNLPVRRTASSSKQPNRRTMMPMLDQFQPFMHDFIDKIVDVKADEDYIKLFGGTERFEELRMSLLVDGLTKVTTDKWMDITDMGHVIASSIARTPDGILNLLEATMTPTHDVALYYNGRWNMSRQNEFVGYSFTGKNPKKFDIPIGCTMDELKDLIKQVAPPGIPPYGIDETQMAPQQRASQMSTVLLAPACEGYLSVESEGRLGATGHDHLAEDLMCGLVSGKDGRCGRISSCSH</sequence>
<dbReference type="InterPro" id="IPR018289">
    <property type="entry name" value="MULE_transposase_dom"/>
</dbReference>
<dbReference type="InterPro" id="IPR052579">
    <property type="entry name" value="Zinc_finger_SWIM"/>
</dbReference>
<dbReference type="AlphaFoldDB" id="A0A445LQN7"/>
<dbReference type="EMBL" id="QZWG01000002">
    <property type="protein sequence ID" value="RZC25619.1"/>
    <property type="molecule type" value="Genomic_DNA"/>
</dbReference>
<gene>
    <name evidence="3" type="ORF">D0Y65_004349</name>
</gene>
<protein>
    <submittedName>
        <fullName evidence="3">Protein FAR1-RELATED SEQUENCE 5</fullName>
    </submittedName>
</protein>
<dbReference type="PANTHER" id="PTHR31569">
    <property type="entry name" value="SWIM-TYPE DOMAIN-CONTAINING PROTEIN"/>
    <property type="match status" value="1"/>
</dbReference>
<comment type="caution">
    <text evidence="3">The sequence shown here is derived from an EMBL/GenBank/DDBJ whole genome shotgun (WGS) entry which is preliminary data.</text>
</comment>
<evidence type="ECO:0000313" key="4">
    <source>
        <dbReference type="Proteomes" id="UP000289340"/>
    </source>
</evidence>
<organism evidence="3 4">
    <name type="scientific">Glycine soja</name>
    <name type="common">Wild soybean</name>
    <dbReference type="NCBI Taxonomy" id="3848"/>
    <lineage>
        <taxon>Eukaryota</taxon>
        <taxon>Viridiplantae</taxon>
        <taxon>Streptophyta</taxon>
        <taxon>Embryophyta</taxon>
        <taxon>Tracheophyta</taxon>
        <taxon>Spermatophyta</taxon>
        <taxon>Magnoliopsida</taxon>
        <taxon>eudicotyledons</taxon>
        <taxon>Gunneridae</taxon>
        <taxon>Pentapetalae</taxon>
        <taxon>rosids</taxon>
        <taxon>fabids</taxon>
        <taxon>Fabales</taxon>
        <taxon>Fabaceae</taxon>
        <taxon>Papilionoideae</taxon>
        <taxon>50 kb inversion clade</taxon>
        <taxon>NPAAA clade</taxon>
        <taxon>indigoferoid/millettioid clade</taxon>
        <taxon>Phaseoleae</taxon>
        <taxon>Glycine</taxon>
        <taxon>Glycine subgen. Soja</taxon>
    </lineage>
</organism>
<reference evidence="3 4" key="1">
    <citation type="submission" date="2018-09" db="EMBL/GenBank/DDBJ databases">
        <title>A high-quality reference genome of wild soybean provides a powerful tool to mine soybean genomes.</title>
        <authorList>
            <person name="Xie M."/>
            <person name="Chung C.Y.L."/>
            <person name="Li M.-W."/>
            <person name="Wong F.-L."/>
            <person name="Chan T.-F."/>
            <person name="Lam H.-M."/>
        </authorList>
    </citation>
    <scope>NUCLEOTIDE SEQUENCE [LARGE SCALE GENOMIC DNA]</scope>
    <source>
        <strain evidence="4">cv. W05</strain>
        <tissue evidence="3">Hypocotyl of etiolated seedlings</tissue>
    </source>
</reference>
<evidence type="ECO:0000256" key="1">
    <source>
        <dbReference type="SAM" id="MobiDB-lite"/>
    </source>
</evidence>
<feature type="region of interest" description="Disordered" evidence="1">
    <location>
        <begin position="69"/>
        <end position="95"/>
    </location>
</feature>
<dbReference type="Pfam" id="PF10551">
    <property type="entry name" value="MULE"/>
    <property type="match status" value="1"/>
</dbReference>
<dbReference type="PANTHER" id="PTHR31569:SF4">
    <property type="entry name" value="SWIM-TYPE DOMAIN-CONTAINING PROTEIN"/>
    <property type="match status" value="1"/>
</dbReference>
<evidence type="ECO:0000259" key="2">
    <source>
        <dbReference type="Pfam" id="PF10551"/>
    </source>
</evidence>